<evidence type="ECO:0000313" key="2">
    <source>
        <dbReference type="Proteomes" id="UP000037773"/>
    </source>
</evidence>
<dbReference type="RefSeq" id="WP_030831716.1">
    <property type="nucleotide sequence ID" value="NZ_LGCN01000197.1"/>
</dbReference>
<evidence type="ECO:0008006" key="3">
    <source>
        <dbReference type="Google" id="ProtNLM"/>
    </source>
</evidence>
<reference evidence="1 2" key="1">
    <citation type="submission" date="2015-07" db="EMBL/GenBank/DDBJ databases">
        <authorList>
            <person name="Noorani M."/>
        </authorList>
    </citation>
    <scope>NUCLEOTIDE SEQUENCE [LARGE SCALE GENOMIC DNA]</scope>
    <source>
        <strain evidence="1 2">NRRL B-24567</strain>
    </source>
</reference>
<protein>
    <recommendedName>
        <fullName evidence="3">SUKH-4 immunity protein</fullName>
    </recommendedName>
</protein>
<gene>
    <name evidence="1" type="ORF">ADK41_19220</name>
</gene>
<name>A0A0M9X8B8_9ACTN</name>
<dbReference type="EMBL" id="LGCN01000197">
    <property type="protein sequence ID" value="KOT37500.1"/>
    <property type="molecule type" value="Genomic_DNA"/>
</dbReference>
<dbReference type="InterPro" id="IPR025851">
    <property type="entry name" value="SUKH-4"/>
</dbReference>
<accession>A0A0M9X8B8</accession>
<dbReference type="Proteomes" id="UP000037773">
    <property type="component" value="Unassembled WGS sequence"/>
</dbReference>
<keyword evidence="2" id="KW-1185">Reference proteome</keyword>
<organism evidence="1 2">
    <name type="scientific">Streptomyces caelestis</name>
    <dbReference type="NCBI Taxonomy" id="36816"/>
    <lineage>
        <taxon>Bacteria</taxon>
        <taxon>Bacillati</taxon>
        <taxon>Actinomycetota</taxon>
        <taxon>Actinomycetes</taxon>
        <taxon>Kitasatosporales</taxon>
        <taxon>Streptomycetaceae</taxon>
        <taxon>Streptomyces</taxon>
    </lineage>
</organism>
<sequence length="183" mass="20633">MSFTVSADELLGAFGLTGVVYFPRHEEPDSRLDVRTADFLSRIGLPDDEYFKSKAGVGQEESIRLAEWFGPEGGPLPEECGSWLVLAHFAASLITLDPESGKVYAFGEGEPLDSYTQLHRDVESLVYALLLFKRFEEHARDDAGIDEQVDRLRARIEAFDFLPFEDDQSQWNLVLDEVAEGIW</sequence>
<proteinExistence type="predicted"/>
<dbReference type="AlphaFoldDB" id="A0A0M9X8B8"/>
<dbReference type="Pfam" id="PF14435">
    <property type="entry name" value="SUKH-4"/>
    <property type="match status" value="1"/>
</dbReference>
<comment type="caution">
    <text evidence="1">The sequence shown here is derived from an EMBL/GenBank/DDBJ whole genome shotgun (WGS) entry which is preliminary data.</text>
</comment>
<evidence type="ECO:0000313" key="1">
    <source>
        <dbReference type="EMBL" id="KOT37500.1"/>
    </source>
</evidence>
<dbReference type="PATRIC" id="fig|36816.3.peg.4164"/>
<dbReference type="OrthoDB" id="4284160at2"/>